<proteinExistence type="predicted"/>
<dbReference type="Pfam" id="PF02786">
    <property type="entry name" value="CPSase_L_D2"/>
    <property type="match status" value="1"/>
</dbReference>
<dbReference type="InterPro" id="IPR011054">
    <property type="entry name" value="Rudment_hybrid_motif"/>
</dbReference>
<dbReference type="InterPro" id="IPR011764">
    <property type="entry name" value="Biotin_carboxylation_dom"/>
</dbReference>
<dbReference type="InterPro" id="IPR001882">
    <property type="entry name" value="Biotin_BS"/>
</dbReference>
<organism evidence="11 12">
    <name type="scientific">Nitrospirillum iridis</name>
    <dbReference type="NCBI Taxonomy" id="765888"/>
    <lineage>
        <taxon>Bacteria</taxon>
        <taxon>Pseudomonadati</taxon>
        <taxon>Pseudomonadota</taxon>
        <taxon>Alphaproteobacteria</taxon>
        <taxon>Rhodospirillales</taxon>
        <taxon>Azospirillaceae</taxon>
        <taxon>Nitrospirillum</taxon>
    </lineage>
</organism>
<keyword evidence="3 7" id="KW-0547">Nucleotide-binding</keyword>
<dbReference type="SUPFAM" id="SSF52440">
    <property type="entry name" value="PreATP-grasp domain"/>
    <property type="match status" value="1"/>
</dbReference>
<name>A0A7X0AVK2_9PROT</name>
<evidence type="ECO:0000256" key="6">
    <source>
        <dbReference type="ARBA" id="ARBA00023267"/>
    </source>
</evidence>
<gene>
    <name evidence="11" type="ORF">FHS74_001440</name>
</gene>
<dbReference type="FunFam" id="3.40.50.20:FF:000010">
    <property type="entry name" value="Propionyl-CoA carboxylase subunit alpha"/>
    <property type="match status" value="1"/>
</dbReference>
<keyword evidence="4 7" id="KW-0067">ATP-binding</keyword>
<dbReference type="InterPro" id="IPR016185">
    <property type="entry name" value="PreATP-grasp_dom_sf"/>
</dbReference>
<dbReference type="Proteomes" id="UP000539175">
    <property type="component" value="Unassembled WGS sequence"/>
</dbReference>
<evidence type="ECO:0000259" key="9">
    <source>
        <dbReference type="PROSITE" id="PS50975"/>
    </source>
</evidence>
<dbReference type="EC" id="6.4.1.4" evidence="11"/>
<dbReference type="InterPro" id="IPR011053">
    <property type="entry name" value="Single_hybrid_motif"/>
</dbReference>
<dbReference type="PROSITE" id="PS00188">
    <property type="entry name" value="BIOTIN"/>
    <property type="match status" value="1"/>
</dbReference>
<dbReference type="PROSITE" id="PS00867">
    <property type="entry name" value="CPSASE_2"/>
    <property type="match status" value="1"/>
</dbReference>
<dbReference type="GO" id="GO:0004485">
    <property type="term" value="F:methylcrotonoyl-CoA carboxylase activity"/>
    <property type="evidence" value="ECO:0007669"/>
    <property type="project" value="UniProtKB-EC"/>
</dbReference>
<keyword evidence="2 11" id="KW-0436">Ligase</keyword>
<evidence type="ECO:0000256" key="7">
    <source>
        <dbReference type="PROSITE-ProRule" id="PRU00409"/>
    </source>
</evidence>
<dbReference type="PANTHER" id="PTHR18866:SF33">
    <property type="entry name" value="METHYLCROTONOYL-COA CARBOXYLASE SUBUNIT ALPHA, MITOCHONDRIAL-RELATED"/>
    <property type="match status" value="1"/>
</dbReference>
<dbReference type="NCBIfam" id="NF006367">
    <property type="entry name" value="PRK08591.1"/>
    <property type="match status" value="1"/>
</dbReference>
<keyword evidence="6" id="KW-0092">Biotin</keyword>
<dbReference type="Pfam" id="PF00364">
    <property type="entry name" value="Biotin_lipoyl"/>
    <property type="match status" value="1"/>
</dbReference>
<dbReference type="SUPFAM" id="SSF51230">
    <property type="entry name" value="Single hybrid motif"/>
    <property type="match status" value="1"/>
</dbReference>
<dbReference type="EMBL" id="JACIIZ010000003">
    <property type="protein sequence ID" value="MBB6250895.1"/>
    <property type="molecule type" value="Genomic_DNA"/>
</dbReference>
<feature type="domain" description="Lipoyl-binding" evidence="8">
    <location>
        <begin position="597"/>
        <end position="674"/>
    </location>
</feature>
<evidence type="ECO:0000313" key="12">
    <source>
        <dbReference type="Proteomes" id="UP000539175"/>
    </source>
</evidence>
<dbReference type="InterPro" id="IPR005481">
    <property type="entry name" value="BC-like_N"/>
</dbReference>
<evidence type="ECO:0000256" key="1">
    <source>
        <dbReference type="ARBA" id="ARBA00001953"/>
    </source>
</evidence>
<dbReference type="Pfam" id="PF02785">
    <property type="entry name" value="Biotin_carb_C"/>
    <property type="match status" value="1"/>
</dbReference>
<dbReference type="Pfam" id="PF00289">
    <property type="entry name" value="Biotin_carb_N"/>
    <property type="match status" value="1"/>
</dbReference>
<dbReference type="Gene3D" id="3.30.700.40">
    <property type="match status" value="1"/>
</dbReference>
<dbReference type="PROSITE" id="PS50975">
    <property type="entry name" value="ATP_GRASP"/>
    <property type="match status" value="1"/>
</dbReference>
<evidence type="ECO:0000313" key="11">
    <source>
        <dbReference type="EMBL" id="MBB6250895.1"/>
    </source>
</evidence>
<dbReference type="GO" id="GO:0005524">
    <property type="term" value="F:ATP binding"/>
    <property type="evidence" value="ECO:0007669"/>
    <property type="project" value="UniProtKB-UniRule"/>
</dbReference>
<evidence type="ECO:0000259" key="10">
    <source>
        <dbReference type="PROSITE" id="PS50979"/>
    </source>
</evidence>
<dbReference type="GO" id="GO:0046872">
    <property type="term" value="F:metal ion binding"/>
    <property type="evidence" value="ECO:0007669"/>
    <property type="project" value="InterPro"/>
</dbReference>
<evidence type="ECO:0000256" key="4">
    <source>
        <dbReference type="ARBA" id="ARBA00022840"/>
    </source>
</evidence>
<dbReference type="InterPro" id="IPR050856">
    <property type="entry name" value="Biotin_carboxylase_complex"/>
</dbReference>
<dbReference type="InterPro" id="IPR000089">
    <property type="entry name" value="Biotin_lipoyl"/>
</dbReference>
<dbReference type="FunFam" id="2.40.50.100:FF:000003">
    <property type="entry name" value="Acetyl-CoA carboxylase biotin carboxyl carrier protein"/>
    <property type="match status" value="1"/>
</dbReference>
<dbReference type="InterPro" id="IPR005482">
    <property type="entry name" value="Biotin_COase_C"/>
</dbReference>
<feature type="domain" description="Biotin carboxylation" evidence="10">
    <location>
        <begin position="2"/>
        <end position="453"/>
    </location>
</feature>
<dbReference type="CDD" id="cd06850">
    <property type="entry name" value="biotinyl_domain"/>
    <property type="match status" value="1"/>
</dbReference>
<dbReference type="Gene3D" id="2.40.50.100">
    <property type="match status" value="1"/>
</dbReference>
<dbReference type="Gene3D" id="3.30.470.20">
    <property type="entry name" value="ATP-grasp fold, B domain"/>
    <property type="match status" value="1"/>
</dbReference>
<comment type="cofactor">
    <cofactor evidence="1">
        <name>biotin</name>
        <dbReference type="ChEBI" id="CHEBI:57586"/>
    </cofactor>
</comment>
<dbReference type="SUPFAM" id="SSF51246">
    <property type="entry name" value="Rudiment single hybrid motif"/>
    <property type="match status" value="1"/>
</dbReference>
<dbReference type="PROSITE" id="PS50979">
    <property type="entry name" value="BC"/>
    <property type="match status" value="1"/>
</dbReference>
<dbReference type="PANTHER" id="PTHR18866">
    <property type="entry name" value="CARBOXYLASE:PYRUVATE/ACETYL-COA/PROPIONYL-COA CARBOXYLASE"/>
    <property type="match status" value="1"/>
</dbReference>
<dbReference type="InterPro" id="IPR005479">
    <property type="entry name" value="CPAse_ATP-bd"/>
</dbReference>
<evidence type="ECO:0000256" key="2">
    <source>
        <dbReference type="ARBA" id="ARBA00022598"/>
    </source>
</evidence>
<evidence type="ECO:0000256" key="5">
    <source>
        <dbReference type="ARBA" id="ARBA00022946"/>
    </source>
</evidence>
<evidence type="ECO:0000259" key="8">
    <source>
        <dbReference type="PROSITE" id="PS50968"/>
    </source>
</evidence>
<dbReference type="InterPro" id="IPR011761">
    <property type="entry name" value="ATP-grasp"/>
</dbReference>
<feature type="domain" description="ATP-grasp" evidence="9">
    <location>
        <begin position="121"/>
        <end position="323"/>
    </location>
</feature>
<dbReference type="SMART" id="SM00878">
    <property type="entry name" value="Biotin_carb_C"/>
    <property type="match status" value="1"/>
</dbReference>
<comment type="caution">
    <text evidence="11">The sequence shown here is derived from an EMBL/GenBank/DDBJ whole genome shotgun (WGS) entry which is preliminary data.</text>
</comment>
<protein>
    <submittedName>
        <fullName evidence="11">3-methylcrotonyl-CoA carboxylase alpha subunit</fullName>
        <ecNumber evidence="11">6.4.1.4</ecNumber>
    </submittedName>
</protein>
<dbReference type="PROSITE" id="PS00866">
    <property type="entry name" value="CPSASE_1"/>
    <property type="match status" value="1"/>
</dbReference>
<dbReference type="InterPro" id="IPR048429">
    <property type="entry name" value="MCC_alpha_BT"/>
</dbReference>
<sequence>MMIDTLLIANRGEIACRIIRTARRLGIRTVAVYSDADAGALHVALADEAVRIGAAPARDSYLRMDAVLDAAARTGAQAIHPGYGFLSENAGFAEACAASGLIFVGPPASAIRAMGGKSEAKALMETAGVPLVPGYHGEEQNSGVLASEAARIGYPVLIKASAGGGGKGMKVATSAEEFHEQLASAKREAQAAFGDDRVLIEKYLARPRHVEIQVFADGHGNCVYLFERDCSIQRRHQKVVEEAPAPNLPKGLREEMGAAAVAAAKAIGYVGAGTVEFLLDPVETGGDGRFYFMEMNTRLQVEHPVTEYITGQDLVEWQLRVAAGGVLPLTQDQLAVHGHAIEVRLYAEDPDKGFLPQTGTLSHLRFPEAGPHVRVDTGVRQGDAISIHYDPMIAKLIVWDVDRPAAVRRLRQALAATEVGGLAANVPFLAAIAAHPAFLEADLDTRFIERHQADLLPPPAVPSGDTLALAALGVLLERQAETMAGAARTNDPWSPWASGASWRLNDAVPEILTFRDGREGGEPQEVRAAHRRDGDFDVTLPDGSEVRAQARFDAEGRLVAEIGGRRLAVGWSRRGMELDLFRPGHHDRLILIDPLDVGEVDAAGAGHLVAPMPGKIIAVLVAAGNRVEKGQGLIVLEAMKMEHTIKAQGPGTVQTVRYAVGDQVPDGAELIIVAGDEA</sequence>
<dbReference type="SUPFAM" id="SSF56059">
    <property type="entry name" value="Glutathione synthetase ATP-binding domain-like"/>
    <property type="match status" value="1"/>
</dbReference>
<dbReference type="PROSITE" id="PS50968">
    <property type="entry name" value="BIOTINYL_LIPOYL"/>
    <property type="match status" value="1"/>
</dbReference>
<reference evidence="11 12" key="1">
    <citation type="submission" date="2020-08" db="EMBL/GenBank/DDBJ databases">
        <title>Genomic Encyclopedia of Type Strains, Phase IV (KMG-IV): sequencing the most valuable type-strain genomes for metagenomic binning, comparative biology and taxonomic classification.</title>
        <authorList>
            <person name="Goeker M."/>
        </authorList>
    </citation>
    <scope>NUCLEOTIDE SEQUENCE [LARGE SCALE GENOMIC DNA]</scope>
    <source>
        <strain evidence="11 12">DSM 22198</strain>
    </source>
</reference>
<keyword evidence="5" id="KW-0809">Transit peptide</keyword>
<keyword evidence="12" id="KW-1185">Reference proteome</keyword>
<accession>A0A7X0AVK2</accession>
<dbReference type="FunFam" id="3.30.1490.20:FF:000003">
    <property type="entry name" value="acetyl-CoA carboxylase isoform X1"/>
    <property type="match status" value="1"/>
</dbReference>
<dbReference type="Pfam" id="PF21139">
    <property type="entry name" value="BT_MCC_alpha"/>
    <property type="match status" value="1"/>
</dbReference>
<dbReference type="FunFam" id="3.30.470.20:FF:000028">
    <property type="entry name" value="Methylcrotonoyl-CoA carboxylase subunit alpha, mitochondrial"/>
    <property type="match status" value="1"/>
</dbReference>
<dbReference type="AlphaFoldDB" id="A0A7X0AVK2"/>
<evidence type="ECO:0000256" key="3">
    <source>
        <dbReference type="ARBA" id="ARBA00022741"/>
    </source>
</evidence>